<evidence type="ECO:0000313" key="2">
    <source>
        <dbReference type="EMBL" id="XCO73771.1"/>
    </source>
</evidence>
<dbReference type="RefSeq" id="WP_064748217.1">
    <property type="nucleotide sequence ID" value="NZ_CP159925.1"/>
</dbReference>
<reference evidence="1 3" key="1">
    <citation type="submission" date="2024-02" db="EMBL/GenBank/DDBJ databases">
        <title>Lysobacter Genome Sequencing and Mining.</title>
        <authorList>
            <person name="Bierman J."/>
            <person name="Walker M.C."/>
        </authorList>
    </citation>
    <scope>NUCLEOTIDE SEQUENCE [LARGE SCALE GENOMIC DNA]</scope>
    <source>
        <strain evidence="1 3">PB6250</strain>
    </source>
</reference>
<proteinExistence type="predicted"/>
<gene>
    <name evidence="2" type="ORF">ABU614_15420</name>
    <name evidence="1" type="ORF">V2J18_09090</name>
</gene>
<dbReference type="AlphaFoldDB" id="A0AAU8MQ41"/>
<name>A0AAU8MQ41_9GAMM</name>
<reference evidence="2" key="2">
    <citation type="submission" date="2024-06" db="EMBL/GenBank/DDBJ databases">
        <authorList>
            <person name="Li S."/>
        </authorList>
    </citation>
    <scope>NUCLEOTIDE SEQUENCE</scope>
    <source>
        <strain evidence="2">SR10</strain>
    </source>
</reference>
<evidence type="ECO:0008006" key="4">
    <source>
        <dbReference type="Google" id="ProtNLM"/>
    </source>
</evidence>
<dbReference type="Proteomes" id="UP001387215">
    <property type="component" value="Unassembled WGS sequence"/>
</dbReference>
<keyword evidence="3" id="KW-1185">Reference proteome</keyword>
<protein>
    <recommendedName>
        <fullName evidence="4">Zinc ribbon domain-containing protein</fullName>
    </recommendedName>
</protein>
<dbReference type="EMBL" id="JBANDL010000002">
    <property type="protein sequence ID" value="MEI2454831.1"/>
    <property type="molecule type" value="Genomic_DNA"/>
</dbReference>
<dbReference type="EMBL" id="CP159925">
    <property type="protein sequence ID" value="XCO73771.1"/>
    <property type="molecule type" value="Genomic_DNA"/>
</dbReference>
<accession>A0AAU8MQ41</accession>
<evidence type="ECO:0000313" key="3">
    <source>
        <dbReference type="Proteomes" id="UP001387215"/>
    </source>
</evidence>
<organism evidence="2">
    <name type="scientific">Lysobacter firmicutimachus</name>
    <dbReference type="NCBI Taxonomy" id="1792846"/>
    <lineage>
        <taxon>Bacteria</taxon>
        <taxon>Pseudomonadati</taxon>
        <taxon>Pseudomonadota</taxon>
        <taxon>Gammaproteobacteria</taxon>
        <taxon>Lysobacterales</taxon>
        <taxon>Lysobacteraceae</taxon>
        <taxon>Lysobacter</taxon>
    </lineage>
</organism>
<sequence length="124" mass="13508">MSAVRQGQPGATRVCPHCKATILDSASVCPACKHHLRFDSDAAQRAAARFSPLHVEGTIRPPQGDVAWEYSMVLSIRNERGDEITRQVVGVGALHPGDERTFTLSVEAFEAVGWKAASKGRLRR</sequence>
<evidence type="ECO:0000313" key="1">
    <source>
        <dbReference type="EMBL" id="MEI2454831.1"/>
    </source>
</evidence>